<dbReference type="CDD" id="cd05125">
    <property type="entry name" value="Mth938_2P1-like"/>
    <property type="match status" value="1"/>
</dbReference>
<dbReference type="Gene3D" id="3.40.1230.10">
    <property type="entry name" value="MTH938-like"/>
    <property type="match status" value="1"/>
</dbReference>
<dbReference type="GO" id="GO:0032981">
    <property type="term" value="P:mitochondrial respiratory chain complex I assembly"/>
    <property type="evidence" value="ECO:0007669"/>
    <property type="project" value="InterPro"/>
</dbReference>
<evidence type="ECO:0000256" key="3">
    <source>
        <dbReference type="ARBA" id="ARBA00023128"/>
    </source>
</evidence>
<evidence type="ECO:0000313" key="5">
    <source>
        <dbReference type="EMBL" id="KAK2165299.1"/>
    </source>
</evidence>
<evidence type="ECO:0000256" key="4">
    <source>
        <dbReference type="ARBA" id="ARBA00049984"/>
    </source>
</evidence>
<keyword evidence="6" id="KW-1185">Reference proteome</keyword>
<dbReference type="PANTHER" id="PTHR21192:SF2">
    <property type="entry name" value="NADH DEHYDROGENASE [UBIQUINONE] 1 ALPHA SUBCOMPLEX ASSEMBLY FACTOR 3"/>
    <property type="match status" value="1"/>
</dbReference>
<evidence type="ECO:0000256" key="1">
    <source>
        <dbReference type="ARBA" id="ARBA00004173"/>
    </source>
</evidence>
<evidence type="ECO:0000256" key="2">
    <source>
        <dbReference type="ARBA" id="ARBA00021776"/>
    </source>
</evidence>
<comment type="caution">
    <text evidence="5">The sequence shown here is derived from an EMBL/GenBank/DDBJ whole genome shotgun (WGS) entry which is preliminary data.</text>
</comment>
<protein>
    <recommendedName>
        <fullName evidence="2">NADH dehydrogenase [ubiquinone] 1 alpha subcomplex assembly factor 3</fullName>
    </recommendedName>
</protein>
<accession>A0AAD9K5R6</accession>
<dbReference type="Pfam" id="PF04430">
    <property type="entry name" value="DUF498"/>
    <property type="match status" value="1"/>
</dbReference>
<dbReference type="InterPro" id="IPR036748">
    <property type="entry name" value="MTH938-like_sf"/>
</dbReference>
<dbReference type="InterPro" id="IPR034095">
    <property type="entry name" value="NDUF3"/>
</dbReference>
<name>A0AAD9K5R6_9ANNE</name>
<reference evidence="5" key="1">
    <citation type="journal article" date="2023" name="Mol. Biol. Evol.">
        <title>Third-Generation Sequencing Reveals the Adaptive Role of the Epigenome in Three Deep-Sea Polychaetes.</title>
        <authorList>
            <person name="Perez M."/>
            <person name="Aroh O."/>
            <person name="Sun Y."/>
            <person name="Lan Y."/>
            <person name="Juniper S.K."/>
            <person name="Young C.R."/>
            <person name="Angers B."/>
            <person name="Qian P.Y."/>
        </authorList>
    </citation>
    <scope>NUCLEOTIDE SEQUENCE</scope>
    <source>
        <strain evidence="5">P08H-3</strain>
    </source>
</reference>
<organism evidence="5 6">
    <name type="scientific">Paralvinella palmiformis</name>
    <dbReference type="NCBI Taxonomy" id="53620"/>
    <lineage>
        <taxon>Eukaryota</taxon>
        <taxon>Metazoa</taxon>
        <taxon>Spiralia</taxon>
        <taxon>Lophotrochozoa</taxon>
        <taxon>Annelida</taxon>
        <taxon>Polychaeta</taxon>
        <taxon>Sedentaria</taxon>
        <taxon>Canalipalpata</taxon>
        <taxon>Terebellida</taxon>
        <taxon>Terebelliformia</taxon>
        <taxon>Alvinellidae</taxon>
        <taxon>Paralvinella</taxon>
    </lineage>
</organism>
<dbReference type="EMBL" id="JAODUP010000052">
    <property type="protein sequence ID" value="KAK2165299.1"/>
    <property type="molecule type" value="Genomic_DNA"/>
</dbReference>
<dbReference type="Proteomes" id="UP001208570">
    <property type="component" value="Unassembled WGS sequence"/>
</dbReference>
<dbReference type="InterPro" id="IPR007523">
    <property type="entry name" value="NDUFAF3/AAMDC"/>
</dbReference>
<gene>
    <name evidence="5" type="ORF">LSH36_52g05063</name>
</gene>
<dbReference type="PANTHER" id="PTHR21192">
    <property type="entry name" value="NUCLEAR PROTEIN E3-3"/>
    <property type="match status" value="1"/>
</dbReference>
<dbReference type="AlphaFoldDB" id="A0AAD9K5R6"/>
<comment type="similarity">
    <text evidence="4">Belongs to the NDUFAF3 family.</text>
</comment>
<keyword evidence="3" id="KW-0496">Mitochondrion</keyword>
<dbReference type="GO" id="GO:0005743">
    <property type="term" value="C:mitochondrial inner membrane"/>
    <property type="evidence" value="ECO:0007669"/>
    <property type="project" value="TreeGrafter"/>
</dbReference>
<sequence>MKTTVNFLNTSDVGIFFETYSQLGFRLNSGLMVIGPCAVFPRSVLHWNVRNVDDISEESLSLFTILEPKIDILVIGVGEHKCLSRFNPKLIQHLRSKRIGMEILPTDQAVATFNFLNSEKRYVAGALIPPSYIPVDDDNLEEDELYLDNTVPDMFEEYKNPGSAEVEASFKKAKDQFFKWRKETEKDKH</sequence>
<evidence type="ECO:0000313" key="6">
    <source>
        <dbReference type="Proteomes" id="UP001208570"/>
    </source>
</evidence>
<dbReference type="SUPFAM" id="SSF64076">
    <property type="entry name" value="MTH938-like"/>
    <property type="match status" value="1"/>
</dbReference>
<proteinExistence type="inferred from homology"/>
<comment type="subcellular location">
    <subcellularLocation>
        <location evidence="1">Mitochondrion</location>
    </subcellularLocation>
</comment>